<accession>A0A1T4LS76</accession>
<protein>
    <submittedName>
        <fullName evidence="1">Uncharacterized protein</fullName>
    </submittedName>
</protein>
<organism evidence="1 2">
    <name type="scientific">Porphyromonas circumdentaria</name>
    <dbReference type="NCBI Taxonomy" id="29524"/>
    <lineage>
        <taxon>Bacteria</taxon>
        <taxon>Pseudomonadati</taxon>
        <taxon>Bacteroidota</taxon>
        <taxon>Bacteroidia</taxon>
        <taxon>Bacteroidales</taxon>
        <taxon>Porphyromonadaceae</taxon>
        <taxon>Porphyromonas</taxon>
    </lineage>
</organism>
<dbReference type="AlphaFoldDB" id="A0A1T4LS76"/>
<name>A0A1T4LS76_9PORP</name>
<evidence type="ECO:0000313" key="1">
    <source>
        <dbReference type="EMBL" id="SJZ57535.1"/>
    </source>
</evidence>
<sequence length="236" mass="27079">MKKKIILGSVLALLVVALLFSFAWNIDTRRKLRTARHNIEAVQDSIRYFKAANGSLYAEKKSFISTIKELRDLNKELYDKVEDLKKRVRKRPVSAVDASIVIRDTIYQESSLKYTLGDLVNIHFADETIDANSLIRIDADNLHLKQFTYQIDVPLEVYFTENYEVIARSPNSNVTFSKLNSFVDPSVLKRRKPKRWGLGLQAGVGATMSYNFKQKDFSWGVGPYVGVGLSYQFLQW</sequence>
<evidence type="ECO:0000313" key="2">
    <source>
        <dbReference type="Proteomes" id="UP000190121"/>
    </source>
</evidence>
<keyword evidence="2" id="KW-1185">Reference proteome</keyword>
<dbReference type="RefSeq" id="WP_078736471.1">
    <property type="nucleotide sequence ID" value="NZ_FUXE01000004.1"/>
</dbReference>
<proteinExistence type="predicted"/>
<gene>
    <name evidence="1" type="ORF">SAMN02745171_00509</name>
</gene>
<dbReference type="Proteomes" id="UP000190121">
    <property type="component" value="Unassembled WGS sequence"/>
</dbReference>
<reference evidence="2" key="1">
    <citation type="submission" date="2017-02" db="EMBL/GenBank/DDBJ databases">
        <authorList>
            <person name="Varghese N."/>
            <person name="Submissions S."/>
        </authorList>
    </citation>
    <scope>NUCLEOTIDE SEQUENCE [LARGE SCALE GENOMIC DNA]</scope>
    <source>
        <strain evidence="2">ATCC 51356</strain>
    </source>
</reference>
<dbReference type="EMBL" id="FUXE01000004">
    <property type="protein sequence ID" value="SJZ57535.1"/>
    <property type="molecule type" value="Genomic_DNA"/>
</dbReference>
<dbReference type="OrthoDB" id="1013741at2"/>